<dbReference type="PANTHER" id="PTHR43434">
    <property type="entry name" value="PHOSPHOGLYCOLATE PHOSPHATASE"/>
    <property type="match status" value="1"/>
</dbReference>
<dbReference type="Gene3D" id="1.10.150.240">
    <property type="entry name" value="Putative phosphatase, domain 2"/>
    <property type="match status" value="1"/>
</dbReference>
<dbReference type="AlphaFoldDB" id="A0A1J5RXZ9"/>
<dbReference type="Pfam" id="PF13419">
    <property type="entry name" value="HAD_2"/>
    <property type="match status" value="1"/>
</dbReference>
<dbReference type="SFLD" id="SFLDG01135">
    <property type="entry name" value="C1.5.6:_HAD__Beta-PGM__Phospha"/>
    <property type="match status" value="1"/>
</dbReference>
<dbReference type="InterPro" id="IPR041492">
    <property type="entry name" value="HAD_2"/>
</dbReference>
<keyword evidence="4" id="KW-0119">Carbohydrate metabolism</keyword>
<name>A0A1J5RXZ9_9ZZZZ</name>
<dbReference type="PANTHER" id="PTHR43434:SF23">
    <property type="entry name" value="PHOSPHOGLYCOLATE PHOSPHATASE"/>
    <property type="match status" value="1"/>
</dbReference>
<accession>A0A1J5RXZ9</accession>
<gene>
    <name evidence="5" type="primary">gph_13</name>
    <name evidence="5" type="ORF">GALL_211740</name>
</gene>
<keyword evidence="2 5" id="KW-0378">Hydrolase</keyword>
<keyword evidence="3" id="KW-0460">Magnesium</keyword>
<dbReference type="GO" id="GO:0005829">
    <property type="term" value="C:cytosol"/>
    <property type="evidence" value="ECO:0007669"/>
    <property type="project" value="TreeGrafter"/>
</dbReference>
<dbReference type="InterPro" id="IPR036412">
    <property type="entry name" value="HAD-like_sf"/>
</dbReference>
<dbReference type="NCBIfam" id="TIGR01549">
    <property type="entry name" value="HAD-SF-IA-v1"/>
    <property type="match status" value="1"/>
</dbReference>
<dbReference type="SFLD" id="SFLDG01129">
    <property type="entry name" value="C1.5:_HAD__Beta-PGM__Phosphata"/>
    <property type="match status" value="1"/>
</dbReference>
<dbReference type="Gene3D" id="3.40.50.1000">
    <property type="entry name" value="HAD superfamily/HAD-like"/>
    <property type="match status" value="1"/>
</dbReference>
<protein>
    <submittedName>
        <fullName evidence="5">Phosphoglycolate phosphatase</fullName>
        <ecNumber evidence="5">3.1.3.18</ecNumber>
    </submittedName>
</protein>
<proteinExistence type="predicted"/>
<dbReference type="SUPFAM" id="SSF56784">
    <property type="entry name" value="HAD-like"/>
    <property type="match status" value="1"/>
</dbReference>
<dbReference type="InterPro" id="IPR006439">
    <property type="entry name" value="HAD-SF_hydro_IA"/>
</dbReference>
<sequence length="219" mass="23717">MTPPYKAVLFDLDGTLADTAPDLAAALNRMRLERGMDALPLAQLRPMASHGARGLIQVGFERSPDDPEYPMLRDEFLHNYASSICVHTRLFPGVGQILEHLGSRALPWGIVTNKVSNLTLQLLANLPMPGVPACVVSGDTAARPKPSPDPLLHAATLLELPASDCIYIGDDLRDMQAAHAAGMDAAAAAYGYCGHREPRRWGARYVLDEPLEFLQLGLV</sequence>
<dbReference type="EC" id="3.1.3.18" evidence="5"/>
<comment type="caution">
    <text evidence="5">The sequence shown here is derived from an EMBL/GenBank/DDBJ whole genome shotgun (WGS) entry which is preliminary data.</text>
</comment>
<dbReference type="EMBL" id="MLJW01000142">
    <property type="protein sequence ID" value="OIQ96847.1"/>
    <property type="molecule type" value="Genomic_DNA"/>
</dbReference>
<dbReference type="GO" id="GO:0006281">
    <property type="term" value="P:DNA repair"/>
    <property type="evidence" value="ECO:0007669"/>
    <property type="project" value="TreeGrafter"/>
</dbReference>
<dbReference type="GO" id="GO:0008967">
    <property type="term" value="F:phosphoglycolate phosphatase activity"/>
    <property type="evidence" value="ECO:0007669"/>
    <property type="project" value="UniProtKB-EC"/>
</dbReference>
<evidence type="ECO:0000256" key="4">
    <source>
        <dbReference type="ARBA" id="ARBA00023277"/>
    </source>
</evidence>
<dbReference type="InterPro" id="IPR023214">
    <property type="entry name" value="HAD_sf"/>
</dbReference>
<dbReference type="InterPro" id="IPR023198">
    <property type="entry name" value="PGP-like_dom2"/>
</dbReference>
<dbReference type="InterPro" id="IPR050155">
    <property type="entry name" value="HAD-like_hydrolase_sf"/>
</dbReference>
<evidence type="ECO:0000256" key="2">
    <source>
        <dbReference type="ARBA" id="ARBA00022801"/>
    </source>
</evidence>
<evidence type="ECO:0000313" key="5">
    <source>
        <dbReference type="EMBL" id="OIQ96847.1"/>
    </source>
</evidence>
<dbReference type="GO" id="GO:0046872">
    <property type="term" value="F:metal ion binding"/>
    <property type="evidence" value="ECO:0007669"/>
    <property type="project" value="UniProtKB-KW"/>
</dbReference>
<reference evidence="5" key="1">
    <citation type="submission" date="2016-10" db="EMBL/GenBank/DDBJ databases">
        <title>Sequence of Gallionella enrichment culture.</title>
        <authorList>
            <person name="Poehlein A."/>
            <person name="Muehling M."/>
            <person name="Daniel R."/>
        </authorList>
    </citation>
    <scope>NUCLEOTIDE SEQUENCE</scope>
</reference>
<dbReference type="SFLD" id="SFLDS00003">
    <property type="entry name" value="Haloacid_Dehalogenase"/>
    <property type="match status" value="1"/>
</dbReference>
<organism evidence="5">
    <name type="scientific">mine drainage metagenome</name>
    <dbReference type="NCBI Taxonomy" id="410659"/>
    <lineage>
        <taxon>unclassified sequences</taxon>
        <taxon>metagenomes</taxon>
        <taxon>ecological metagenomes</taxon>
    </lineage>
</organism>
<evidence type="ECO:0000256" key="3">
    <source>
        <dbReference type="ARBA" id="ARBA00022842"/>
    </source>
</evidence>
<keyword evidence="1" id="KW-0479">Metal-binding</keyword>
<evidence type="ECO:0000256" key="1">
    <source>
        <dbReference type="ARBA" id="ARBA00022723"/>
    </source>
</evidence>